<dbReference type="Proteomes" id="UP001195914">
    <property type="component" value="Unassembled WGS sequence"/>
</dbReference>
<feature type="region of interest" description="Disordered" evidence="1">
    <location>
        <begin position="123"/>
        <end position="149"/>
    </location>
</feature>
<gene>
    <name evidence="2" type="ORF">X943_003725</name>
</gene>
<organism evidence="2 3">
    <name type="scientific">Babesia divergens</name>
    <dbReference type="NCBI Taxonomy" id="32595"/>
    <lineage>
        <taxon>Eukaryota</taxon>
        <taxon>Sar</taxon>
        <taxon>Alveolata</taxon>
        <taxon>Apicomplexa</taxon>
        <taxon>Aconoidasida</taxon>
        <taxon>Piroplasmida</taxon>
        <taxon>Babesiidae</taxon>
        <taxon>Babesia</taxon>
    </lineage>
</organism>
<accession>A0AAD9GFT3</accession>
<comment type="caution">
    <text evidence="2">The sequence shown here is derived from an EMBL/GenBank/DDBJ whole genome shotgun (WGS) entry which is preliminary data.</text>
</comment>
<feature type="compositionally biased region" description="Polar residues" evidence="1">
    <location>
        <begin position="124"/>
        <end position="141"/>
    </location>
</feature>
<protein>
    <submittedName>
        <fullName evidence="2">Uncharacterized protein</fullName>
    </submittedName>
</protein>
<evidence type="ECO:0000313" key="3">
    <source>
        <dbReference type="Proteomes" id="UP001195914"/>
    </source>
</evidence>
<reference evidence="2" key="1">
    <citation type="journal article" date="2014" name="Nucleic Acids Res.">
        <title>The evolutionary dynamics of variant antigen genes in Babesia reveal a history of genomic innovation underlying host-parasite interaction.</title>
        <authorList>
            <person name="Jackson A.P."/>
            <person name="Otto T.D."/>
            <person name="Darby A."/>
            <person name="Ramaprasad A."/>
            <person name="Xia D."/>
            <person name="Echaide I.E."/>
            <person name="Farber M."/>
            <person name="Gahlot S."/>
            <person name="Gamble J."/>
            <person name="Gupta D."/>
            <person name="Gupta Y."/>
            <person name="Jackson L."/>
            <person name="Malandrin L."/>
            <person name="Malas T.B."/>
            <person name="Moussa E."/>
            <person name="Nair M."/>
            <person name="Reid A.J."/>
            <person name="Sanders M."/>
            <person name="Sharma J."/>
            <person name="Tracey A."/>
            <person name="Quail M.A."/>
            <person name="Weir W."/>
            <person name="Wastling J.M."/>
            <person name="Hall N."/>
            <person name="Willadsen P."/>
            <person name="Lingelbach K."/>
            <person name="Shiels B."/>
            <person name="Tait A."/>
            <person name="Berriman M."/>
            <person name="Allred D.R."/>
            <person name="Pain A."/>
        </authorList>
    </citation>
    <scope>NUCLEOTIDE SEQUENCE</scope>
    <source>
        <strain evidence="2">1802A</strain>
    </source>
</reference>
<dbReference type="AlphaFoldDB" id="A0AAD9GFT3"/>
<proteinExistence type="predicted"/>
<dbReference type="EMBL" id="JAHBMH010000033">
    <property type="protein sequence ID" value="KAK1937662.1"/>
    <property type="molecule type" value="Genomic_DNA"/>
</dbReference>
<name>A0AAD9GFT3_BABDI</name>
<sequence length="265" mass="30720">MFTGRRRAAADAAKTTYYHSAIGTHRLQPRPLKNILYPFYRHYKPVYRARNSRTPLYYWPQIDKYPWHSHQKRFPKPENIGISLFSEFARRNPAIRTLFETLHPLPLHGVNCLFWKTERKNNAEKTQSSHEGPNEQATSPKARSDPGAHKKFLNVKGTYYVVDKCVRNDACYLIKHVDFKLRPFKAKVVADLYMDGMLQAPGPLKRAGRLMRENVTPIGAIRGEWRWSLPYTIRPGLKVDTISMDSLCVQDSTLYRGKFAEIGEP</sequence>
<evidence type="ECO:0000256" key="1">
    <source>
        <dbReference type="SAM" id="MobiDB-lite"/>
    </source>
</evidence>
<reference evidence="2" key="2">
    <citation type="submission" date="2021-05" db="EMBL/GenBank/DDBJ databases">
        <authorList>
            <person name="Pain A."/>
        </authorList>
    </citation>
    <scope>NUCLEOTIDE SEQUENCE</scope>
    <source>
        <strain evidence="2">1802A</strain>
    </source>
</reference>
<keyword evidence="3" id="KW-1185">Reference proteome</keyword>
<evidence type="ECO:0000313" key="2">
    <source>
        <dbReference type="EMBL" id="KAK1937662.1"/>
    </source>
</evidence>